<gene>
    <name evidence="1" type="ORF">ABC969_07605</name>
</gene>
<dbReference type="EMBL" id="JBDIMF010000002">
    <property type="protein sequence ID" value="MEN2786282.1"/>
    <property type="molecule type" value="Genomic_DNA"/>
</dbReference>
<reference evidence="1 2" key="1">
    <citation type="submission" date="2024-05" db="EMBL/GenBank/DDBJ databases">
        <authorList>
            <person name="Liu Q."/>
            <person name="Xin Y.-H."/>
        </authorList>
    </citation>
    <scope>NUCLEOTIDE SEQUENCE [LARGE SCALE GENOMIC DNA]</scope>
    <source>
        <strain evidence="1 2">CGMCC 1.15349</strain>
    </source>
</reference>
<evidence type="ECO:0000313" key="1">
    <source>
        <dbReference type="EMBL" id="MEN2786282.1"/>
    </source>
</evidence>
<organism evidence="1 2">
    <name type="scientific">Sphingomonas qilianensis</name>
    <dbReference type="NCBI Taxonomy" id="1736690"/>
    <lineage>
        <taxon>Bacteria</taxon>
        <taxon>Pseudomonadati</taxon>
        <taxon>Pseudomonadota</taxon>
        <taxon>Alphaproteobacteria</taxon>
        <taxon>Sphingomonadales</taxon>
        <taxon>Sphingomonadaceae</taxon>
        <taxon>Sphingomonas</taxon>
    </lineage>
</organism>
<name>A0ABU9XR29_9SPHN</name>
<evidence type="ECO:0000313" key="2">
    <source>
        <dbReference type="Proteomes" id="UP001404104"/>
    </source>
</evidence>
<dbReference type="Proteomes" id="UP001404104">
    <property type="component" value="Unassembled WGS sequence"/>
</dbReference>
<dbReference type="RefSeq" id="WP_345864078.1">
    <property type="nucleotide sequence ID" value="NZ_JBDIMF010000002.1"/>
</dbReference>
<protein>
    <submittedName>
        <fullName evidence="1">Uncharacterized protein</fullName>
    </submittedName>
</protein>
<proteinExistence type="predicted"/>
<accession>A0ABU9XR29</accession>
<keyword evidence="2" id="KW-1185">Reference proteome</keyword>
<comment type="caution">
    <text evidence="1">The sequence shown here is derived from an EMBL/GenBank/DDBJ whole genome shotgun (WGS) entry which is preliminary data.</text>
</comment>
<sequence length="86" mass="9731">MTTALIALLRPIVALVGKHHADGALAPKIRDVRHLILTLRRRHRFRPGELVVDVHSFSLAMQHIGKREHIRDIVVEPSQPPQSAIR</sequence>